<dbReference type="SUPFAM" id="SSF55874">
    <property type="entry name" value="ATPase domain of HSP90 chaperone/DNA topoisomerase II/histidine kinase"/>
    <property type="match status" value="1"/>
</dbReference>
<dbReference type="GO" id="GO:0005886">
    <property type="term" value="C:plasma membrane"/>
    <property type="evidence" value="ECO:0007669"/>
    <property type="project" value="UniProtKB-SubCell"/>
</dbReference>
<dbReference type="AlphaFoldDB" id="A0A0A8JZ94"/>
<evidence type="ECO:0000256" key="8">
    <source>
        <dbReference type="ARBA" id="ARBA00022840"/>
    </source>
</evidence>
<comment type="subcellular location">
    <subcellularLocation>
        <location evidence="2">Cell membrane</location>
        <topology evidence="2">Multi-pass membrane protein</topology>
    </subcellularLocation>
</comment>
<evidence type="ECO:0000313" key="11">
    <source>
        <dbReference type="EMBL" id="BAQ16133.1"/>
    </source>
</evidence>
<feature type="transmembrane region" description="Helical" evidence="9">
    <location>
        <begin position="58"/>
        <end position="78"/>
    </location>
</feature>
<evidence type="ECO:0000256" key="4">
    <source>
        <dbReference type="ARBA" id="ARBA00022475"/>
    </source>
</evidence>
<dbReference type="PANTHER" id="PTHR44936">
    <property type="entry name" value="SENSOR PROTEIN CREC"/>
    <property type="match status" value="1"/>
</dbReference>
<dbReference type="HOGENOM" id="CLU_046130_1_1_5"/>
<dbReference type="InterPro" id="IPR047770">
    <property type="entry name" value="RegB"/>
</dbReference>
<feature type="transmembrane region" description="Helical" evidence="9">
    <location>
        <begin position="187"/>
        <end position="208"/>
    </location>
</feature>
<dbReference type="PROSITE" id="PS50109">
    <property type="entry name" value="HIS_KIN"/>
    <property type="match status" value="1"/>
</dbReference>
<dbReference type="Gene3D" id="1.10.287.130">
    <property type="match status" value="1"/>
</dbReference>
<feature type="transmembrane region" description="Helical" evidence="9">
    <location>
        <begin position="34"/>
        <end position="52"/>
    </location>
</feature>
<keyword evidence="7 11" id="KW-0418">Kinase</keyword>
<dbReference type="EC" id="2.7.13.3" evidence="3"/>
<feature type="domain" description="Histidine kinase" evidence="10">
    <location>
        <begin position="243"/>
        <end position="467"/>
    </location>
</feature>
<keyword evidence="4" id="KW-1003">Cell membrane</keyword>
<dbReference type="InterPro" id="IPR003661">
    <property type="entry name" value="HisK_dim/P_dom"/>
</dbReference>
<dbReference type="RefSeq" id="WP_082025432.1">
    <property type="nucleotide sequence ID" value="NZ_AP014648.1"/>
</dbReference>
<feature type="transmembrane region" description="Helical" evidence="9">
    <location>
        <begin position="138"/>
        <end position="155"/>
    </location>
</feature>
<evidence type="ECO:0000256" key="2">
    <source>
        <dbReference type="ARBA" id="ARBA00004651"/>
    </source>
</evidence>
<proteinExistence type="predicted"/>
<name>A0A0A8JZ94_9HYPH</name>
<keyword evidence="5" id="KW-0808">Transferase</keyword>
<gene>
    <name evidence="11" type="ORF">GL4_0670</name>
</gene>
<dbReference type="STRING" id="1384459.GL4_0670"/>
<keyword evidence="9" id="KW-0812">Transmembrane</keyword>
<dbReference type="Pfam" id="PF02518">
    <property type="entry name" value="HATPase_c"/>
    <property type="match status" value="1"/>
</dbReference>
<keyword evidence="9" id="KW-0472">Membrane</keyword>
<dbReference type="CDD" id="cd00075">
    <property type="entry name" value="HATPase"/>
    <property type="match status" value="1"/>
</dbReference>
<dbReference type="GO" id="GO:0000155">
    <property type="term" value="F:phosphorelay sensor kinase activity"/>
    <property type="evidence" value="ECO:0007669"/>
    <property type="project" value="InterPro"/>
</dbReference>
<accession>A0A0A8JZ94</accession>
<dbReference type="PANTHER" id="PTHR44936:SF10">
    <property type="entry name" value="SENSOR PROTEIN RSTB"/>
    <property type="match status" value="1"/>
</dbReference>
<organism evidence="11 12">
    <name type="scientific">Methyloceanibacter caenitepidi</name>
    <dbReference type="NCBI Taxonomy" id="1384459"/>
    <lineage>
        <taxon>Bacteria</taxon>
        <taxon>Pseudomonadati</taxon>
        <taxon>Pseudomonadota</taxon>
        <taxon>Alphaproteobacteria</taxon>
        <taxon>Hyphomicrobiales</taxon>
        <taxon>Hyphomicrobiaceae</taxon>
        <taxon>Methyloceanibacter</taxon>
    </lineage>
</organism>
<keyword evidence="12" id="KW-1185">Reference proteome</keyword>
<dbReference type="InterPro" id="IPR003594">
    <property type="entry name" value="HATPase_dom"/>
</dbReference>
<dbReference type="GO" id="GO:0005524">
    <property type="term" value="F:ATP binding"/>
    <property type="evidence" value="ECO:0007669"/>
    <property type="project" value="UniProtKB-KW"/>
</dbReference>
<dbReference type="InterPro" id="IPR036890">
    <property type="entry name" value="HATPase_C_sf"/>
</dbReference>
<comment type="catalytic activity">
    <reaction evidence="1">
        <text>ATP + protein L-histidine = ADP + protein N-phospho-L-histidine.</text>
        <dbReference type="EC" id="2.7.13.3"/>
    </reaction>
</comment>
<dbReference type="InterPro" id="IPR005467">
    <property type="entry name" value="His_kinase_dom"/>
</dbReference>
<feature type="transmembrane region" description="Helical" evidence="9">
    <location>
        <begin position="90"/>
        <end position="110"/>
    </location>
</feature>
<dbReference type="InterPro" id="IPR050980">
    <property type="entry name" value="2C_sensor_his_kinase"/>
</dbReference>
<evidence type="ECO:0000256" key="5">
    <source>
        <dbReference type="ARBA" id="ARBA00022679"/>
    </source>
</evidence>
<dbReference type="SMART" id="SM00387">
    <property type="entry name" value="HATPase_c"/>
    <property type="match status" value="1"/>
</dbReference>
<evidence type="ECO:0000256" key="6">
    <source>
        <dbReference type="ARBA" id="ARBA00022741"/>
    </source>
</evidence>
<evidence type="ECO:0000313" key="12">
    <source>
        <dbReference type="Proteomes" id="UP000031643"/>
    </source>
</evidence>
<dbReference type="Proteomes" id="UP000031643">
    <property type="component" value="Chromosome"/>
</dbReference>
<evidence type="ECO:0000256" key="9">
    <source>
        <dbReference type="SAM" id="Phobius"/>
    </source>
</evidence>
<keyword evidence="8" id="KW-0067">ATP-binding</keyword>
<dbReference type="SUPFAM" id="SSF47384">
    <property type="entry name" value="Homodimeric domain of signal transducing histidine kinase"/>
    <property type="match status" value="1"/>
</dbReference>
<dbReference type="EMBL" id="AP014648">
    <property type="protein sequence ID" value="BAQ16133.1"/>
    <property type="molecule type" value="Genomic_DNA"/>
</dbReference>
<dbReference type="KEGG" id="mcg:GL4_0670"/>
<dbReference type="OrthoDB" id="9785252at2"/>
<evidence type="ECO:0000256" key="1">
    <source>
        <dbReference type="ARBA" id="ARBA00000085"/>
    </source>
</evidence>
<dbReference type="NCBIfam" id="NF033792">
    <property type="entry name" value="ActS_PrrB_HisK"/>
    <property type="match status" value="1"/>
</dbReference>
<dbReference type="SMART" id="SM00388">
    <property type="entry name" value="HisKA"/>
    <property type="match status" value="1"/>
</dbReference>
<sequence>MSLTETQQATIDPAPPEWLRAGDSRLRLHTIVRLRWLAVVGQSLTIVAVHWGLGMTVPIGWCFAVIALSAWLNVALRIRFPESQRLTARSAFLMLGFDIIQLAALLYLTGGLENPFAFLLVAPVAVSASALPLRTTIALGLLAIAAASLLAYVHYPLPWCHHTNTGPEIFHHPIAWCHSQTIAIPQIYVLGVWAAVVLGIVFIGFYTWRTAQENRRMAEALAATEMVLAREQRLSALDGMAAAAAHGLGTPLATIAVATKELLHAAKEGDPIYDDLLLVRHQAERCRDILKELSARAEELDTILSRLPVSHLIDEVVEPYRPLAVPIKVTAAPQLGVYPNSDAAREPVADRNPGVLYGLGNLIENALDFAKEEVNVDASWSRDEVRIVVTDDGDGFPPDVLEQLGEPFVTTRPAATIDHDEPGHAGMGLGFFIAKTLLERSCARLELANRPEPETGAVVTVIWPRKAFEEPHCCHHTDLAI</sequence>
<keyword evidence="9" id="KW-1133">Transmembrane helix</keyword>
<evidence type="ECO:0000259" key="10">
    <source>
        <dbReference type="PROSITE" id="PS50109"/>
    </source>
</evidence>
<reference evidence="11 12" key="1">
    <citation type="submission" date="2014-09" db="EMBL/GenBank/DDBJ databases">
        <title>Genome sequencing of Methyloceanibacter caenitepidi Gela4.</title>
        <authorList>
            <person name="Takeuchi M."/>
            <person name="Susumu S."/>
            <person name="Kamagata Y."/>
            <person name="Oshima K."/>
            <person name="Hattori M."/>
            <person name="Iwasaki W."/>
        </authorList>
    </citation>
    <scope>NUCLEOTIDE SEQUENCE [LARGE SCALE GENOMIC DNA]</scope>
    <source>
        <strain evidence="11 12">Gela4</strain>
    </source>
</reference>
<evidence type="ECO:0000256" key="7">
    <source>
        <dbReference type="ARBA" id="ARBA00022777"/>
    </source>
</evidence>
<dbReference type="Gene3D" id="3.30.565.10">
    <property type="entry name" value="Histidine kinase-like ATPase, C-terminal domain"/>
    <property type="match status" value="1"/>
</dbReference>
<evidence type="ECO:0000256" key="3">
    <source>
        <dbReference type="ARBA" id="ARBA00012438"/>
    </source>
</evidence>
<keyword evidence="6" id="KW-0547">Nucleotide-binding</keyword>
<protein>
    <recommendedName>
        <fullName evidence="3">histidine kinase</fullName>
        <ecNumber evidence="3">2.7.13.3</ecNumber>
    </recommendedName>
</protein>
<dbReference type="InterPro" id="IPR036097">
    <property type="entry name" value="HisK_dim/P_sf"/>
</dbReference>